<comment type="caution">
    <text evidence="14">The sequence shown here is derived from an EMBL/GenBank/DDBJ whole genome shotgun (WGS) entry which is preliminary data.</text>
</comment>
<evidence type="ECO:0000313" key="14">
    <source>
        <dbReference type="EMBL" id="KAK4881745.1"/>
    </source>
</evidence>
<dbReference type="Gene3D" id="6.20.210.20">
    <property type="entry name" value="THAP domain"/>
    <property type="match status" value="1"/>
</dbReference>
<organism evidence="14 15">
    <name type="scientific">Aquatica leii</name>
    <dbReference type="NCBI Taxonomy" id="1421715"/>
    <lineage>
        <taxon>Eukaryota</taxon>
        <taxon>Metazoa</taxon>
        <taxon>Ecdysozoa</taxon>
        <taxon>Arthropoda</taxon>
        <taxon>Hexapoda</taxon>
        <taxon>Insecta</taxon>
        <taxon>Pterygota</taxon>
        <taxon>Neoptera</taxon>
        <taxon>Endopterygota</taxon>
        <taxon>Coleoptera</taxon>
        <taxon>Polyphaga</taxon>
        <taxon>Elateriformia</taxon>
        <taxon>Elateroidea</taxon>
        <taxon>Lampyridae</taxon>
        <taxon>Luciolinae</taxon>
        <taxon>Aquatica</taxon>
    </lineage>
</organism>
<evidence type="ECO:0000256" key="12">
    <source>
        <dbReference type="PROSITE-ProRule" id="PRU00309"/>
    </source>
</evidence>
<keyword evidence="6" id="KW-0805">Transcription regulation</keyword>
<evidence type="ECO:0000256" key="3">
    <source>
        <dbReference type="ARBA" id="ARBA00022723"/>
    </source>
</evidence>
<evidence type="ECO:0000256" key="4">
    <source>
        <dbReference type="ARBA" id="ARBA00022771"/>
    </source>
</evidence>
<comment type="similarity">
    <text evidence="2">Belongs to the THAP1 family.</text>
</comment>
<dbReference type="GO" id="GO:0005654">
    <property type="term" value="C:nucleoplasm"/>
    <property type="evidence" value="ECO:0007669"/>
    <property type="project" value="UniProtKB-SubCell"/>
</dbReference>
<keyword evidence="9" id="KW-0804">Transcription</keyword>
<comment type="subcellular location">
    <subcellularLocation>
        <location evidence="1">Nucleus</location>
        <location evidence="1">Nucleoplasm</location>
    </subcellularLocation>
</comment>
<evidence type="ECO:0000256" key="10">
    <source>
        <dbReference type="ARBA" id="ARBA00023242"/>
    </source>
</evidence>
<keyword evidence="11" id="KW-0131">Cell cycle</keyword>
<dbReference type="GO" id="GO:0043565">
    <property type="term" value="F:sequence-specific DNA binding"/>
    <property type="evidence" value="ECO:0007669"/>
    <property type="project" value="InterPro"/>
</dbReference>
<evidence type="ECO:0000256" key="6">
    <source>
        <dbReference type="ARBA" id="ARBA00023015"/>
    </source>
</evidence>
<proteinExistence type="inferred from homology"/>
<dbReference type="GO" id="GO:0008270">
    <property type="term" value="F:zinc ion binding"/>
    <property type="evidence" value="ECO:0007669"/>
    <property type="project" value="UniProtKB-KW"/>
</dbReference>
<gene>
    <name evidence="14" type="ORF">RN001_005064</name>
</gene>
<evidence type="ECO:0000256" key="2">
    <source>
        <dbReference type="ARBA" id="ARBA00006177"/>
    </source>
</evidence>
<keyword evidence="5" id="KW-0862">Zinc</keyword>
<protein>
    <recommendedName>
        <fullName evidence="13">THAP-type domain-containing protein</fullName>
    </recommendedName>
</protein>
<keyword evidence="8 12" id="KW-0238">DNA-binding</keyword>
<sequence length="250" mass="28565">MVKSCYICGSKQNSDQNISLHIFPKDQQILLQWFRVCGLSEDRDHVSRSVVLCSRHFKSKDFWPQKINLGKKINVLKPGAVPSVSVPYPDQLEEINADEPAAGSLLRTSPISFVINPVMSEHLDLKEDSANIPRIISTEDRLTLAIPEVSVMQEEYCAVEEPVTPKNRKFSEPRYIGEIATPDVETPKRARRIIAMVKRIDKEKSQKIKNLQESNRYLKKRLFTLKKLVQRLGEKGLMSEEAVDILMVHL</sequence>
<dbReference type="SMART" id="SM00692">
    <property type="entry name" value="DM3"/>
    <property type="match status" value="1"/>
</dbReference>
<evidence type="ECO:0000256" key="5">
    <source>
        <dbReference type="ARBA" id="ARBA00022833"/>
    </source>
</evidence>
<dbReference type="AlphaFoldDB" id="A0AAN7SRZ9"/>
<dbReference type="InterPro" id="IPR038441">
    <property type="entry name" value="THAP_Znf_sf"/>
</dbReference>
<keyword evidence="7" id="KW-0175">Coiled coil</keyword>
<dbReference type="SUPFAM" id="SSF57716">
    <property type="entry name" value="Glucocorticoid receptor-like (DNA-binding domain)"/>
    <property type="match status" value="1"/>
</dbReference>
<accession>A0AAN7SRZ9</accession>
<dbReference type="SMART" id="SM00980">
    <property type="entry name" value="THAP"/>
    <property type="match status" value="1"/>
</dbReference>
<dbReference type="PANTHER" id="PTHR46600">
    <property type="entry name" value="THAP DOMAIN-CONTAINING"/>
    <property type="match status" value="1"/>
</dbReference>
<dbReference type="EMBL" id="JARPUR010000002">
    <property type="protein sequence ID" value="KAK4881745.1"/>
    <property type="molecule type" value="Genomic_DNA"/>
</dbReference>
<reference evidence="15" key="1">
    <citation type="submission" date="2023-01" db="EMBL/GenBank/DDBJ databases">
        <title>Key to firefly adult light organ development and bioluminescence: homeobox transcription factors regulate luciferase expression and transportation to peroxisome.</title>
        <authorList>
            <person name="Fu X."/>
        </authorList>
    </citation>
    <scope>NUCLEOTIDE SEQUENCE [LARGE SCALE GENOMIC DNA]</scope>
</reference>
<evidence type="ECO:0000256" key="9">
    <source>
        <dbReference type="ARBA" id="ARBA00023163"/>
    </source>
</evidence>
<evidence type="ECO:0000256" key="1">
    <source>
        <dbReference type="ARBA" id="ARBA00004642"/>
    </source>
</evidence>
<name>A0AAN7SRZ9_9COLE</name>
<keyword evidence="3" id="KW-0479">Metal-binding</keyword>
<evidence type="ECO:0000313" key="15">
    <source>
        <dbReference type="Proteomes" id="UP001353858"/>
    </source>
</evidence>
<keyword evidence="15" id="KW-1185">Reference proteome</keyword>
<evidence type="ECO:0000256" key="11">
    <source>
        <dbReference type="ARBA" id="ARBA00023306"/>
    </source>
</evidence>
<keyword evidence="4 12" id="KW-0863">Zinc-finger</keyword>
<dbReference type="InterPro" id="IPR026516">
    <property type="entry name" value="THAP1/10"/>
</dbReference>
<evidence type="ECO:0000259" key="13">
    <source>
        <dbReference type="PROSITE" id="PS50950"/>
    </source>
</evidence>
<dbReference type="InterPro" id="IPR006612">
    <property type="entry name" value="THAP_Znf"/>
</dbReference>
<evidence type="ECO:0000256" key="7">
    <source>
        <dbReference type="ARBA" id="ARBA00023054"/>
    </source>
</evidence>
<dbReference type="PROSITE" id="PS50950">
    <property type="entry name" value="ZF_THAP"/>
    <property type="match status" value="1"/>
</dbReference>
<keyword evidence="10" id="KW-0539">Nucleus</keyword>
<dbReference type="Pfam" id="PF05485">
    <property type="entry name" value="THAP"/>
    <property type="match status" value="1"/>
</dbReference>
<evidence type="ECO:0000256" key="8">
    <source>
        <dbReference type="ARBA" id="ARBA00023125"/>
    </source>
</evidence>
<feature type="domain" description="THAP-type" evidence="13">
    <location>
        <begin position="1"/>
        <end position="85"/>
    </location>
</feature>
<dbReference type="PANTHER" id="PTHR46600:SF1">
    <property type="entry name" value="THAP DOMAIN-CONTAINING PROTEIN 1"/>
    <property type="match status" value="1"/>
</dbReference>
<dbReference type="Proteomes" id="UP001353858">
    <property type="component" value="Unassembled WGS sequence"/>
</dbReference>